<keyword evidence="2" id="KW-0472">Membrane</keyword>
<dbReference type="OrthoDB" id="5113113at2"/>
<dbReference type="AlphaFoldDB" id="A0A120I0I7"/>
<evidence type="ECO:0000256" key="2">
    <source>
        <dbReference type="SAM" id="Phobius"/>
    </source>
</evidence>
<name>A0A120I0I7_9MICO</name>
<evidence type="ECO:0000313" key="3">
    <source>
        <dbReference type="EMBL" id="AMB58880.1"/>
    </source>
</evidence>
<gene>
    <name evidence="3" type="ORF">AWU67_08365</name>
</gene>
<feature type="transmembrane region" description="Helical" evidence="2">
    <location>
        <begin position="6"/>
        <end position="30"/>
    </location>
</feature>
<feature type="compositionally biased region" description="Low complexity" evidence="1">
    <location>
        <begin position="185"/>
        <end position="199"/>
    </location>
</feature>
<evidence type="ECO:0000256" key="1">
    <source>
        <dbReference type="SAM" id="MobiDB-lite"/>
    </source>
</evidence>
<feature type="region of interest" description="Disordered" evidence="1">
    <location>
        <begin position="184"/>
        <end position="237"/>
    </location>
</feature>
<keyword evidence="2" id="KW-1133">Transmembrane helix</keyword>
<reference evidence="4" key="2">
    <citation type="submission" date="2016-01" db="EMBL/GenBank/DDBJ databases">
        <title>First complete genome sequence of a species in the genus Microterricola, an extremophilic cold active enzyme producing strain ERGS5:02 isolated from Sikkim Himalaya.</title>
        <authorList>
            <person name="Kumar R."/>
            <person name="Singh D."/>
            <person name="Swarnkar M.K."/>
        </authorList>
    </citation>
    <scope>NUCLEOTIDE SEQUENCE [LARGE SCALE GENOMIC DNA]</scope>
    <source>
        <strain evidence="4">ERGS5:02</strain>
    </source>
</reference>
<reference evidence="3 4" key="1">
    <citation type="journal article" date="2016" name="J. Biotechnol.">
        <title>First complete genome sequence of a species in the genus Microterricola, an extremophilic cold active enzyme producing bacterial strain ERGS5:02 isolated from Sikkim Himalaya.</title>
        <authorList>
            <person name="Himanshu"/>
            <person name="Swarnkar M.K."/>
            <person name="Singh D."/>
            <person name="Kumar R."/>
        </authorList>
    </citation>
    <scope>NUCLEOTIDE SEQUENCE [LARGE SCALE GENOMIC DNA]</scope>
    <source>
        <strain evidence="3 4">ERGS5:02</strain>
    </source>
</reference>
<keyword evidence="4" id="KW-1185">Reference proteome</keyword>
<sequence>MDVVFWILISLAAIAAASVLTVVLIVRALYRRVRRSHTVNSAVLKSRAQFSRGPRRQVLALELQLDDALDSGRAAIDLAVRSNGRRGDLPRLFRRIEAEGATLRAQLQLMESETDAGALADALPAASLAVDQISDMIRELRASVASGLGDPTGDALSALHAELDLEVASLHAGLVELANLNSLDRGGSTATRTRPTTTHGPKESSNERQHRADAYDLPHQDIQSAHPDGGSARRPRR</sequence>
<dbReference type="KEGG" id="mvd:AWU67_08365"/>
<dbReference type="EMBL" id="CP014145">
    <property type="protein sequence ID" value="AMB58880.1"/>
    <property type="molecule type" value="Genomic_DNA"/>
</dbReference>
<evidence type="ECO:0000313" key="4">
    <source>
        <dbReference type="Proteomes" id="UP000058305"/>
    </source>
</evidence>
<evidence type="ECO:0008006" key="5">
    <source>
        <dbReference type="Google" id="ProtNLM"/>
    </source>
</evidence>
<accession>A0A120I0I7</accession>
<feature type="compositionally biased region" description="Basic and acidic residues" evidence="1">
    <location>
        <begin position="200"/>
        <end position="219"/>
    </location>
</feature>
<organism evidence="3 4">
    <name type="scientific">Microterricola viridarii</name>
    <dbReference type="NCBI Taxonomy" id="412690"/>
    <lineage>
        <taxon>Bacteria</taxon>
        <taxon>Bacillati</taxon>
        <taxon>Actinomycetota</taxon>
        <taxon>Actinomycetes</taxon>
        <taxon>Micrococcales</taxon>
        <taxon>Microbacteriaceae</taxon>
        <taxon>Microterricola</taxon>
    </lineage>
</organism>
<dbReference type="Proteomes" id="UP000058305">
    <property type="component" value="Chromosome"/>
</dbReference>
<dbReference type="RefSeq" id="WP_067227830.1">
    <property type="nucleotide sequence ID" value="NZ_CP014145.1"/>
</dbReference>
<keyword evidence="2" id="KW-0812">Transmembrane</keyword>
<proteinExistence type="predicted"/>
<protein>
    <recommendedName>
        <fullName evidence="5">Secreted protein</fullName>
    </recommendedName>
</protein>